<feature type="transmembrane region" description="Helical" evidence="1">
    <location>
        <begin position="206"/>
        <end position="223"/>
    </location>
</feature>
<keyword evidence="1" id="KW-0472">Membrane</keyword>
<organism evidence="2 3">
    <name type="scientific">Cesiribacter andamanensis AMV16</name>
    <dbReference type="NCBI Taxonomy" id="1279009"/>
    <lineage>
        <taxon>Bacteria</taxon>
        <taxon>Pseudomonadati</taxon>
        <taxon>Bacteroidota</taxon>
        <taxon>Cytophagia</taxon>
        <taxon>Cytophagales</taxon>
        <taxon>Cesiribacteraceae</taxon>
        <taxon>Cesiribacter</taxon>
    </lineage>
</organism>
<evidence type="ECO:0000313" key="3">
    <source>
        <dbReference type="Proteomes" id="UP000011910"/>
    </source>
</evidence>
<dbReference type="EMBL" id="AODQ01000016">
    <property type="protein sequence ID" value="EMR03848.1"/>
    <property type="molecule type" value="Genomic_DNA"/>
</dbReference>
<keyword evidence="3" id="KW-1185">Reference proteome</keyword>
<name>M7N5F4_9BACT</name>
<reference evidence="2 3" key="1">
    <citation type="journal article" date="2013" name="Genome Announc.">
        <title>Draft Genome Sequence of Cesiribacter andamanensis Strain AMV16T, Isolated from a Soil Sample from a Mud Volcano in the Andaman Islands, India.</title>
        <authorList>
            <person name="Shivaji S."/>
            <person name="Ara S."/>
            <person name="Begum Z."/>
            <person name="Srinivas T.N."/>
            <person name="Singh A."/>
            <person name="Kumar Pinnaka A."/>
        </authorList>
    </citation>
    <scope>NUCLEOTIDE SEQUENCE [LARGE SCALE GENOMIC DNA]</scope>
    <source>
        <strain evidence="2 3">AMV16</strain>
    </source>
</reference>
<feature type="transmembrane region" description="Helical" evidence="1">
    <location>
        <begin position="345"/>
        <end position="366"/>
    </location>
</feature>
<dbReference type="OrthoDB" id="246859at2"/>
<dbReference type="AlphaFoldDB" id="M7N5F4"/>
<feature type="transmembrane region" description="Helical" evidence="1">
    <location>
        <begin position="31"/>
        <end position="48"/>
    </location>
</feature>
<dbReference type="eggNOG" id="COG0683">
    <property type="taxonomic scope" value="Bacteria"/>
</dbReference>
<feature type="transmembrane region" description="Helical" evidence="1">
    <location>
        <begin position="243"/>
        <end position="262"/>
    </location>
</feature>
<evidence type="ECO:0008006" key="4">
    <source>
        <dbReference type="Google" id="ProtNLM"/>
    </source>
</evidence>
<dbReference type="Proteomes" id="UP000011910">
    <property type="component" value="Unassembled WGS sequence"/>
</dbReference>
<feature type="transmembrane region" description="Helical" evidence="1">
    <location>
        <begin position="127"/>
        <end position="145"/>
    </location>
</feature>
<dbReference type="RefSeq" id="WP_009194399.1">
    <property type="nucleotide sequence ID" value="NZ_AODQ01000016.1"/>
</dbReference>
<comment type="caution">
    <text evidence="2">The sequence shown here is derived from an EMBL/GenBank/DDBJ whole genome shotgun (WGS) entry which is preliminary data.</text>
</comment>
<accession>M7N5F4</accession>
<evidence type="ECO:0000256" key="1">
    <source>
        <dbReference type="SAM" id="Phobius"/>
    </source>
</evidence>
<protein>
    <recommendedName>
        <fullName evidence="4">Phosphate/sulfate permease</fullName>
    </recommendedName>
</protein>
<feature type="transmembrane region" description="Helical" evidence="1">
    <location>
        <begin position="85"/>
        <end position="107"/>
    </location>
</feature>
<feature type="transmembrane region" description="Helical" evidence="1">
    <location>
        <begin position="307"/>
        <end position="324"/>
    </location>
</feature>
<proteinExistence type="predicted"/>
<evidence type="ECO:0000313" key="2">
    <source>
        <dbReference type="EMBL" id="EMR03848.1"/>
    </source>
</evidence>
<feature type="transmembrane region" description="Helical" evidence="1">
    <location>
        <begin position="274"/>
        <end position="295"/>
    </location>
</feature>
<feature type="transmembrane region" description="Helical" evidence="1">
    <location>
        <begin position="176"/>
        <end position="194"/>
    </location>
</feature>
<feature type="transmembrane region" description="Helical" evidence="1">
    <location>
        <begin position="54"/>
        <end position="78"/>
    </location>
</feature>
<keyword evidence="1" id="KW-1133">Transmembrane helix</keyword>
<dbReference type="PATRIC" id="fig|1279009.4.peg.1011"/>
<gene>
    <name evidence="2" type="ORF">ADICEAN_00997</name>
</gene>
<feature type="transmembrane region" description="Helical" evidence="1">
    <location>
        <begin position="152"/>
        <end position="170"/>
    </location>
</feature>
<sequence>MANNINQRITWDKLSRRPLQIFTLVKGERNFLILIATLFIVCAFVTPFPHVAMWVGFAIAGYSAIANDSIQTLGTFIASNSQRKWWILWLYMGLIFVATMLYSWLVYDGDVSYQRLSSKGFDEAPTSFSFLQLAAPIFLLLLTRLRMPVSTTFLILSAFATTSDAILSVLSKSMVGYLIAFFAALLVWFAVARFTKNLFKGKPASWWLPVQWVTSGALWFTWLSQDAANIAIFLPRSLSVEQFIAFTGYIFLGLGLLFYLKGDKIQSVVSEKAGIADIRAATIVDFIYALLLFYFKTLSTIPMSTTWVFLGLLAGRELAISISKKRKKKKYRSTKRTMRMIGKDLLYALIGLLVAVILALSINAQVRAEVFDALF</sequence>
<dbReference type="STRING" id="1279009.ADICEAN_00997"/>
<keyword evidence="1" id="KW-0812">Transmembrane</keyword>